<dbReference type="InterPro" id="IPR001345">
    <property type="entry name" value="PG/BPGM_mutase_AS"/>
</dbReference>
<dbReference type="Gene3D" id="3.40.50.1240">
    <property type="entry name" value="Phosphoglycerate mutase-like"/>
    <property type="match status" value="1"/>
</dbReference>
<dbReference type="InterPro" id="IPR051695">
    <property type="entry name" value="Phosphoglycerate_Mutase"/>
</dbReference>
<dbReference type="OrthoDB" id="4131070at2"/>
<dbReference type="GO" id="GO:0043456">
    <property type="term" value="P:regulation of pentose-phosphate shunt"/>
    <property type="evidence" value="ECO:0007669"/>
    <property type="project" value="TreeGrafter"/>
</dbReference>
<evidence type="ECO:0000313" key="4">
    <source>
        <dbReference type="EMBL" id="AZA15589.1"/>
    </source>
</evidence>
<dbReference type="GO" id="GO:0004331">
    <property type="term" value="F:fructose-2,6-bisphosphate 2-phosphatase activity"/>
    <property type="evidence" value="ECO:0007669"/>
    <property type="project" value="TreeGrafter"/>
</dbReference>
<dbReference type="CDD" id="cd07067">
    <property type="entry name" value="HP_PGM_like"/>
    <property type="match status" value="1"/>
</dbReference>
<evidence type="ECO:0000256" key="2">
    <source>
        <dbReference type="PIRSR" id="PIRSR613078-1"/>
    </source>
</evidence>
<dbReference type="PANTHER" id="PTHR46517">
    <property type="entry name" value="FRUCTOSE-2,6-BISPHOSPHATASE TIGAR"/>
    <property type="match status" value="1"/>
</dbReference>
<evidence type="ECO:0000313" key="6">
    <source>
        <dbReference type="Proteomes" id="UP001200334"/>
    </source>
</evidence>
<dbReference type="InterPro" id="IPR029033">
    <property type="entry name" value="His_PPase_superfam"/>
</dbReference>
<dbReference type="SUPFAM" id="SSF53254">
    <property type="entry name" value="Phosphoglycerate mutase-like"/>
    <property type="match status" value="1"/>
</dbReference>
<feature type="binding site" evidence="3">
    <location>
        <position position="59"/>
    </location>
    <ligand>
        <name>substrate</name>
    </ligand>
</feature>
<dbReference type="GO" id="GO:0045820">
    <property type="term" value="P:negative regulation of glycolytic process"/>
    <property type="evidence" value="ECO:0007669"/>
    <property type="project" value="TreeGrafter"/>
</dbReference>
<dbReference type="Pfam" id="PF00300">
    <property type="entry name" value="His_Phos_1"/>
    <property type="match status" value="1"/>
</dbReference>
<dbReference type="GO" id="GO:0005829">
    <property type="term" value="C:cytosol"/>
    <property type="evidence" value="ECO:0007669"/>
    <property type="project" value="TreeGrafter"/>
</dbReference>
<dbReference type="RefSeq" id="WP_003615866.1">
    <property type="nucleotide sequence ID" value="NZ_BJLO01000008.1"/>
</dbReference>
<dbReference type="EMBL" id="CP031023">
    <property type="protein sequence ID" value="AZA15589.1"/>
    <property type="molecule type" value="Genomic_DNA"/>
</dbReference>
<evidence type="ECO:0000313" key="5">
    <source>
        <dbReference type="EMBL" id="MCD5563431.1"/>
    </source>
</evidence>
<reference evidence="5 6" key="2">
    <citation type="submission" date="2021-12" db="EMBL/GenBank/DDBJ databases">
        <title>Antimicrobial susceptibility of Lactobacillus delbrueckii subsp. lactis obtained from milk products and other habitats.</title>
        <authorList>
            <person name="Shani N."/>
        </authorList>
    </citation>
    <scope>NUCLEOTIDE SEQUENCE [LARGE SCALE GENOMIC DNA]</scope>
    <source>
        <strain evidence="5 6">FAM 21755</strain>
    </source>
</reference>
<dbReference type="PROSITE" id="PS00175">
    <property type="entry name" value="PG_MUTASE"/>
    <property type="match status" value="1"/>
</dbReference>
<feature type="binding site" evidence="3">
    <location>
        <begin position="87"/>
        <end position="90"/>
    </location>
    <ligand>
        <name>substrate</name>
    </ligand>
</feature>
<feature type="active site" description="Tele-phosphohistidine intermediate" evidence="2">
    <location>
        <position position="10"/>
    </location>
</feature>
<gene>
    <name evidence="4" type="ORF">DQL93_02545</name>
    <name evidence="5" type="ORF">LOB85_04620</name>
</gene>
<dbReference type="PANTHER" id="PTHR46517:SF1">
    <property type="entry name" value="FRUCTOSE-2,6-BISPHOSPHATASE TIGAR"/>
    <property type="match status" value="1"/>
</dbReference>
<dbReference type="EMBL" id="JAJNUY010000014">
    <property type="protein sequence ID" value="MCD5563431.1"/>
    <property type="molecule type" value="Genomic_DNA"/>
</dbReference>
<evidence type="ECO:0000256" key="1">
    <source>
        <dbReference type="ARBA" id="ARBA00022801"/>
    </source>
</evidence>
<evidence type="ECO:0000256" key="3">
    <source>
        <dbReference type="PIRSR" id="PIRSR613078-2"/>
    </source>
</evidence>
<protein>
    <submittedName>
        <fullName evidence="4">Histidine phosphatase family protein</fullName>
    </submittedName>
</protein>
<dbReference type="InterPro" id="IPR013078">
    <property type="entry name" value="His_Pase_superF_clade-1"/>
</dbReference>
<proteinExistence type="predicted"/>
<dbReference type="SMART" id="SM00855">
    <property type="entry name" value="PGAM"/>
    <property type="match status" value="1"/>
</dbReference>
<accession>A0A061C8W7</accession>
<feature type="binding site" evidence="3">
    <location>
        <begin position="9"/>
        <end position="16"/>
    </location>
    <ligand>
        <name>substrate</name>
    </ligand>
</feature>
<keyword evidence="1" id="KW-0378">Hydrolase</keyword>
<organism evidence="4">
    <name type="scientific">Lactobacillus delbrueckii subsp. lactis</name>
    <dbReference type="NCBI Taxonomy" id="29397"/>
    <lineage>
        <taxon>Bacteria</taxon>
        <taxon>Bacillati</taxon>
        <taxon>Bacillota</taxon>
        <taxon>Bacilli</taxon>
        <taxon>Lactobacillales</taxon>
        <taxon>Lactobacillaceae</taxon>
        <taxon>Lactobacillus</taxon>
    </lineage>
</organism>
<reference evidence="4" key="1">
    <citation type="submission" date="2018-07" db="EMBL/GenBank/DDBJ databases">
        <authorList>
            <person name="Somerville V."/>
        </authorList>
    </citation>
    <scope>NUCLEOTIDE SEQUENCE</scope>
    <source>
        <strain evidence="4">NWC_2_2</strain>
    </source>
</reference>
<name>A0A061C8W7_LACDL</name>
<dbReference type="AlphaFoldDB" id="A0A061C8W7"/>
<sequence length="226" mass="25484">MKTEVYLVRHGETLFNRLNKVQGWCDTPLTIKGIDDLKKTAAALSQIHFDNMYSSDLKRAIDTVHLMKDANQVSKIGKIKKLPEFREVFYGSFEGGSIDDIWLSVSKAAGIPATTDVKKIIDTIGIYKFREVTKKADPLHLAENTEELETRMCRAIKVLRKETSGEGRVLLVSHGDFIKTLGIKYWKESDGLHDITFPDNGSVSRGILDEEGNFEIVDYNCKAEDL</sequence>
<feature type="active site" description="Proton donor/acceptor" evidence="2">
    <location>
        <position position="87"/>
    </location>
</feature>
<dbReference type="Proteomes" id="UP001200334">
    <property type="component" value="Unassembled WGS sequence"/>
</dbReference>